<evidence type="ECO:0000313" key="2">
    <source>
        <dbReference type="EMBL" id="SHH12574.1"/>
    </source>
</evidence>
<dbReference type="RefSeq" id="WP_072724073.1">
    <property type="nucleotide sequence ID" value="NZ_FQXH01000008.1"/>
</dbReference>
<dbReference type="SUPFAM" id="SSF53800">
    <property type="entry name" value="Chelatase"/>
    <property type="match status" value="1"/>
</dbReference>
<evidence type="ECO:0000256" key="1">
    <source>
        <dbReference type="SAM" id="Phobius"/>
    </source>
</evidence>
<keyword evidence="1" id="KW-0812">Transmembrane</keyword>
<keyword evidence="1" id="KW-0472">Membrane</keyword>
<gene>
    <name evidence="2" type="ORF">SAMN02744040_00897</name>
</gene>
<feature type="transmembrane region" description="Helical" evidence="1">
    <location>
        <begin position="7"/>
        <end position="33"/>
    </location>
</feature>
<organism evidence="2 3">
    <name type="scientific">Tepidibacter thalassicus DSM 15285</name>
    <dbReference type="NCBI Taxonomy" id="1123350"/>
    <lineage>
        <taxon>Bacteria</taxon>
        <taxon>Bacillati</taxon>
        <taxon>Bacillota</taxon>
        <taxon>Clostridia</taxon>
        <taxon>Peptostreptococcales</taxon>
        <taxon>Peptostreptococcaceae</taxon>
        <taxon>Tepidibacter</taxon>
    </lineage>
</organism>
<keyword evidence="3" id="KW-1185">Reference proteome</keyword>
<dbReference type="Gene3D" id="3.40.50.1400">
    <property type="match status" value="1"/>
</dbReference>
<sequence length="368" mass="43790">MCKKIILGICFFSIFIFDNFLENILIIICTIGVYELFLNKDFKNIFISFIIAYFTLNLLIIVFLQEKIEFKEIEYRDKKQDKKAVVLIYDGEDKKYNLKQRSREIYQMNGIFSLFNMSYKLYRYKNMYEDLGASQFKSKTYNIRNILSKKLNKDYIVVNANLYTTPYLEKTLTDLIDNGYKNIILCPIFFTEGKDYDLLKKRINNMGILKYEINIKITDLFWSSEVLAKAYKNKILDSIGNNHKTIGVLLVGLEDKNNLEQDVIFREKVKKYLMDEKSYDMKIKLPLLENHKKDIIRIGDELLEYGMDSLYLVIPTSLFETVYIRTLAEYIFKKLDVPNETKFYYIGPFDEDDVFIDELYKKIKLIEN</sequence>
<proteinExistence type="predicted"/>
<keyword evidence="1" id="KW-1133">Transmembrane helix</keyword>
<feature type="transmembrane region" description="Helical" evidence="1">
    <location>
        <begin position="45"/>
        <end position="64"/>
    </location>
</feature>
<protein>
    <recommendedName>
        <fullName evidence="4">Ferrochelatase</fullName>
    </recommendedName>
</protein>
<dbReference type="AlphaFoldDB" id="A0A1M5QEE5"/>
<dbReference type="OrthoDB" id="1949854at2"/>
<reference evidence="3" key="1">
    <citation type="submission" date="2016-11" db="EMBL/GenBank/DDBJ databases">
        <authorList>
            <person name="Varghese N."/>
            <person name="Submissions S."/>
        </authorList>
    </citation>
    <scope>NUCLEOTIDE SEQUENCE [LARGE SCALE GENOMIC DNA]</scope>
    <source>
        <strain evidence="3">DSM 15285</strain>
    </source>
</reference>
<dbReference type="STRING" id="1123350.SAMN02744040_00897"/>
<dbReference type="Proteomes" id="UP000242520">
    <property type="component" value="Unassembled WGS sequence"/>
</dbReference>
<dbReference type="EMBL" id="FQXH01000008">
    <property type="protein sequence ID" value="SHH12574.1"/>
    <property type="molecule type" value="Genomic_DNA"/>
</dbReference>
<evidence type="ECO:0008006" key="4">
    <source>
        <dbReference type="Google" id="ProtNLM"/>
    </source>
</evidence>
<name>A0A1M5QEE5_9FIRM</name>
<evidence type="ECO:0000313" key="3">
    <source>
        <dbReference type="Proteomes" id="UP000242520"/>
    </source>
</evidence>
<accession>A0A1M5QEE5</accession>